<evidence type="ECO:0000259" key="1">
    <source>
        <dbReference type="Pfam" id="PF12146"/>
    </source>
</evidence>
<dbReference type="EMBL" id="JAPDFR010000002">
    <property type="protein sequence ID" value="KAK0389399.1"/>
    <property type="molecule type" value="Genomic_DNA"/>
</dbReference>
<keyword evidence="3" id="KW-1185">Reference proteome</keyword>
<dbReference type="GO" id="GO:0016020">
    <property type="term" value="C:membrane"/>
    <property type="evidence" value="ECO:0007669"/>
    <property type="project" value="TreeGrafter"/>
</dbReference>
<dbReference type="PANTHER" id="PTHR43798">
    <property type="entry name" value="MONOACYLGLYCEROL LIPASE"/>
    <property type="match status" value="1"/>
</dbReference>
<dbReference type="GO" id="GO:0046464">
    <property type="term" value="P:acylglycerol catabolic process"/>
    <property type="evidence" value="ECO:0007669"/>
    <property type="project" value="TreeGrafter"/>
</dbReference>
<dbReference type="Pfam" id="PF12146">
    <property type="entry name" value="Hydrolase_4"/>
    <property type="match status" value="1"/>
</dbReference>
<dbReference type="Proteomes" id="UP001175261">
    <property type="component" value="Unassembled WGS sequence"/>
</dbReference>
<reference evidence="2" key="1">
    <citation type="submission" date="2022-10" db="EMBL/GenBank/DDBJ databases">
        <title>Determination and structural analysis of whole genome sequence of Sarocladium strictum F4-1.</title>
        <authorList>
            <person name="Hu L."/>
            <person name="Jiang Y."/>
        </authorList>
    </citation>
    <scope>NUCLEOTIDE SEQUENCE</scope>
    <source>
        <strain evidence="2">F4-1</strain>
    </source>
</reference>
<name>A0AA39GLZ3_SARSR</name>
<evidence type="ECO:0000313" key="3">
    <source>
        <dbReference type="Proteomes" id="UP001175261"/>
    </source>
</evidence>
<dbReference type="GO" id="GO:0047372">
    <property type="term" value="F:monoacylglycerol lipase activity"/>
    <property type="evidence" value="ECO:0007669"/>
    <property type="project" value="TreeGrafter"/>
</dbReference>
<gene>
    <name evidence="2" type="ORF">NLU13_2974</name>
</gene>
<dbReference type="InterPro" id="IPR029058">
    <property type="entry name" value="AB_hydrolase_fold"/>
</dbReference>
<dbReference type="PRINTS" id="PR00111">
    <property type="entry name" value="ABHYDROLASE"/>
</dbReference>
<organism evidence="2 3">
    <name type="scientific">Sarocladium strictum</name>
    <name type="common">Black bundle disease fungus</name>
    <name type="synonym">Acremonium strictum</name>
    <dbReference type="NCBI Taxonomy" id="5046"/>
    <lineage>
        <taxon>Eukaryota</taxon>
        <taxon>Fungi</taxon>
        <taxon>Dikarya</taxon>
        <taxon>Ascomycota</taxon>
        <taxon>Pezizomycotina</taxon>
        <taxon>Sordariomycetes</taxon>
        <taxon>Hypocreomycetidae</taxon>
        <taxon>Hypocreales</taxon>
        <taxon>Sarocladiaceae</taxon>
        <taxon>Sarocladium</taxon>
    </lineage>
</organism>
<dbReference type="InterPro" id="IPR000073">
    <property type="entry name" value="AB_hydrolase_1"/>
</dbReference>
<dbReference type="Gene3D" id="3.40.50.1820">
    <property type="entry name" value="alpha/beta hydrolase"/>
    <property type="match status" value="1"/>
</dbReference>
<dbReference type="InterPro" id="IPR050266">
    <property type="entry name" value="AB_hydrolase_sf"/>
</dbReference>
<dbReference type="PANTHER" id="PTHR43798:SF33">
    <property type="entry name" value="HYDROLASE, PUTATIVE (AFU_ORTHOLOGUE AFUA_2G14860)-RELATED"/>
    <property type="match status" value="1"/>
</dbReference>
<accession>A0AA39GLZ3</accession>
<dbReference type="SUPFAM" id="SSF53474">
    <property type="entry name" value="alpha/beta-Hydrolases"/>
    <property type="match status" value="1"/>
</dbReference>
<comment type="caution">
    <text evidence="2">The sequence shown here is derived from an EMBL/GenBank/DDBJ whole genome shotgun (WGS) entry which is preliminary data.</text>
</comment>
<sequence length="384" mass="42194">MAVLGNSLWPAEPSTSLIVTTTAIATIGALFLGRAAGWPSRPKVLANPLKTFPKGSQRREELGKLIYRPDTFPGARDVNTPYGSVRVYEWGPEDGPKVLLVHGISTSCITLMHISNSLVKRGCRVMLFDLFGRGFSDGVGDLPHDPRLYTTQILLVLASSHLAWTGTNGFRLIGYSLGGGIAVHFANAFPHLVEYLVLLAPAGLVRPESFGTVSRFLFSSGLVPESILTLLTRQRLQQPIVAAKVPKGTMPGDPQADIALSEAAAEANEEKLIPLERHVLSYVRWMVTHHSGFVSAFMSCVRHAPLTHQHEYWAQLAVRRPGTTAIYFAEGDELIDSEYYAKEALPLVGGKDHVDWRVMPGKHDFVMTHTSSIMDALDEFWGKR</sequence>
<proteinExistence type="predicted"/>
<feature type="domain" description="Serine aminopeptidase S33" evidence="1">
    <location>
        <begin position="97"/>
        <end position="215"/>
    </location>
</feature>
<dbReference type="AlphaFoldDB" id="A0AA39GLZ3"/>
<evidence type="ECO:0000313" key="2">
    <source>
        <dbReference type="EMBL" id="KAK0389399.1"/>
    </source>
</evidence>
<protein>
    <recommendedName>
        <fullName evidence="1">Serine aminopeptidase S33 domain-containing protein</fullName>
    </recommendedName>
</protein>
<dbReference type="InterPro" id="IPR022742">
    <property type="entry name" value="Hydrolase_4"/>
</dbReference>